<sequence length="700" mass="76001">MARASFSGMYGHNLQLEITSGGSRQDIANNFSMVNVQVRLIANGYAALFGAGGKTLKVSAGGESKTISVDANISQNQNKLIFDKEFKVPHDSNGSKSVYISARLDINQGGYDWAAVGVNVQLPTIPRASTGSTVNSTIGQPITLNISRHSDSFKHAIWVKFGNYDKKIAGDNVDTSFTWTPEMSMINELPNASSGYGTLTYITYNNGREIGRDTQPVTLSVPDNIKPTLTGFTLTDTNTAAASIVPGGQAFIQILSNIKVNFGQATGTCGSTITGYYAEIVGKNQSTTTQGGSLGIMNYTGNVAIRARVTDSRGRTSNTIEKTVSILEYFAPILRFGIARSGAQSSTLTITRNAKVAPLTVDGLQKNQMKLTFKVAQFGSDDYKVDTGSASGTWTTVASLVNSNANLQGEYAANSSWTVLGILEDRFTRTPFSAVVTTEKVAISYSKDRVGFGKIAEISNAVDSKWEYYFKGKSIQNRKLTNPDGRSLTNIYKTVDEYVTTGFYYVDDKKLPDPAGGYLLVESYSVDFIKQTYTPWNKSYEFTRLKKGKDKPWTAWISPALEQCYPIGSIYQSTEATNPATFMGGTWERFGNGKTLIGVDEGDSDFNTPHKIGGAKTHDHGDGTYEAMIGANGGNIDSIGYQASNKNEDVIHNSTATYKVVGTPVGAGRNFSHFTRITGRSDESSSLQPYITVYRWRRIA</sequence>
<dbReference type="Proteomes" id="UP001208853">
    <property type="component" value="Unassembled WGS sequence"/>
</dbReference>
<gene>
    <name evidence="2" type="ORF">OJ930_01980</name>
</gene>
<accession>A0AAW5TFP5</accession>
<feature type="domain" description="Baseplate structural protein Gp10 C-terminal" evidence="1">
    <location>
        <begin position="561"/>
        <end position="699"/>
    </location>
</feature>
<name>A0AAW5TFP5_STRAP</name>
<dbReference type="Pfam" id="PF05895">
    <property type="entry name" value="DUF859"/>
    <property type="match status" value="1"/>
</dbReference>
<reference evidence="2" key="1">
    <citation type="submission" date="2022-10" db="EMBL/GenBank/DDBJ databases">
        <title>Comparative genomic study of S. anginosus.</title>
        <authorList>
            <person name="Prasad A."/>
            <person name="Ene A."/>
            <person name="Jablonska S."/>
            <person name="Du J."/>
            <person name="Wolfe A.J."/>
            <person name="Putonti C."/>
        </authorList>
    </citation>
    <scope>NUCLEOTIDE SEQUENCE</scope>
    <source>
        <strain evidence="2">UMB6888</strain>
    </source>
</reference>
<organism evidence="2 3">
    <name type="scientific">Streptococcus anginosus</name>
    <dbReference type="NCBI Taxonomy" id="1328"/>
    <lineage>
        <taxon>Bacteria</taxon>
        <taxon>Bacillati</taxon>
        <taxon>Bacillota</taxon>
        <taxon>Bacilli</taxon>
        <taxon>Lactobacillales</taxon>
        <taxon>Streptococcaceae</taxon>
        <taxon>Streptococcus</taxon>
        <taxon>Streptococcus anginosus group</taxon>
    </lineage>
</organism>
<dbReference type="InterPro" id="IPR053827">
    <property type="entry name" value="Gp10_C"/>
</dbReference>
<evidence type="ECO:0000313" key="3">
    <source>
        <dbReference type="Proteomes" id="UP001208853"/>
    </source>
</evidence>
<dbReference type="CDD" id="cd19958">
    <property type="entry name" value="pyocin_knob"/>
    <property type="match status" value="1"/>
</dbReference>
<evidence type="ECO:0000259" key="1">
    <source>
        <dbReference type="Pfam" id="PF21939"/>
    </source>
</evidence>
<dbReference type="Pfam" id="PF21939">
    <property type="entry name" value="Gp10_C"/>
    <property type="match status" value="1"/>
</dbReference>
<dbReference type="RefSeq" id="WP_264344545.1">
    <property type="nucleotide sequence ID" value="NZ_JAPAID010000001.1"/>
</dbReference>
<evidence type="ECO:0000313" key="2">
    <source>
        <dbReference type="EMBL" id="MCW1071844.1"/>
    </source>
</evidence>
<dbReference type="AlphaFoldDB" id="A0AAW5TFP5"/>
<comment type="caution">
    <text evidence="2">The sequence shown here is derived from an EMBL/GenBank/DDBJ whole genome shotgun (WGS) entry which is preliminary data.</text>
</comment>
<proteinExistence type="predicted"/>
<protein>
    <submittedName>
        <fullName evidence="2">DUF859 family phage minor structural protein</fullName>
    </submittedName>
</protein>
<dbReference type="EMBL" id="JAPAIK010000007">
    <property type="protein sequence ID" value="MCW1071844.1"/>
    <property type="molecule type" value="Genomic_DNA"/>
</dbReference>
<dbReference type="InterPro" id="IPR008577">
    <property type="entry name" value="DUF859"/>
</dbReference>